<protein>
    <recommendedName>
        <fullName evidence="1">Class II aldolase/adducin N-terminal domain-containing protein</fullName>
    </recommendedName>
</protein>
<sequence>MPPSSSSPSTQPAQPSAADLIAFGGFPHPHQQPEFTDPYAKRRWMLNHMAGAFRVFARKGFTEGAAGHISIRDPVDPTTFWINPLGVHFGLLTAADMVHVDENGQVLADGNQHAVNTAGFMIHSALHRARPDVDAACHTHSTYGRAYSSFGRKLDMINQDVLQFYNVHTVYEGYGGVALEADEGVHIAEALGQTNKAAILRNHGLLTVGKTVDEAAYLFTLMEKSCEVQFLADSLADKKGFKKFIIDEKEAQWTFDSTSDAEGLYTEFQPDFLYEVAHSNGQLEK</sequence>
<accession>A0A0J9XFY1</accession>
<dbReference type="AlphaFoldDB" id="A0A0J9XFY1"/>
<dbReference type="STRING" id="1173061.A0A0J9XFY1"/>
<dbReference type="EMBL" id="CCBN010000014">
    <property type="protein sequence ID" value="CDO56274.1"/>
    <property type="molecule type" value="Genomic_DNA"/>
</dbReference>
<evidence type="ECO:0000313" key="4">
    <source>
        <dbReference type="Proteomes" id="UP000242525"/>
    </source>
</evidence>
<reference evidence="3" key="2">
    <citation type="journal article" date="2020" name="Front. Microbiol.">
        <title>Phenotypic and Genetic Characterization of the Cheese Ripening Yeast Geotrichum candidum.</title>
        <authorList>
            <person name="Perkins V."/>
            <person name="Vignola S."/>
            <person name="Lessard M.H."/>
            <person name="Plante P.L."/>
            <person name="Corbeil J."/>
            <person name="Dugat-Bony E."/>
            <person name="Frenette M."/>
            <person name="Labrie S."/>
        </authorList>
    </citation>
    <scope>NUCLEOTIDE SEQUENCE</scope>
    <source>
        <strain evidence="3">LMA-70</strain>
    </source>
</reference>
<dbReference type="InterPro" id="IPR051017">
    <property type="entry name" value="Aldolase-II_Adducin_sf"/>
</dbReference>
<dbReference type="Pfam" id="PF00596">
    <property type="entry name" value="Aldolase_II"/>
    <property type="match status" value="1"/>
</dbReference>
<name>A0A0J9XFY1_GEOCN</name>
<dbReference type="Proteomes" id="UP000242525">
    <property type="component" value="Unassembled WGS sequence"/>
</dbReference>
<dbReference type="FunFam" id="3.40.225.10:FF:000009">
    <property type="entry name" value="Class II aldolase/adducin N-terminal"/>
    <property type="match status" value="1"/>
</dbReference>
<dbReference type="InterPro" id="IPR036409">
    <property type="entry name" value="Aldolase_II/adducin_N_sf"/>
</dbReference>
<gene>
    <name evidence="2" type="ORF">BN980_GECA14s02001g</name>
    <name evidence="3" type="ORF">DV451_000596</name>
</gene>
<dbReference type="EMBL" id="QQZK01000007">
    <property type="protein sequence ID" value="KAF5104525.1"/>
    <property type="molecule type" value="Genomic_DNA"/>
</dbReference>
<reference evidence="3" key="3">
    <citation type="submission" date="2020-01" db="EMBL/GenBank/DDBJ databases">
        <authorList>
            <person name="Perkins V."/>
            <person name="Lessard M.-H."/>
            <person name="Dugat-Bony E."/>
            <person name="Frenette M."/>
            <person name="Labrie S."/>
        </authorList>
    </citation>
    <scope>NUCLEOTIDE SEQUENCE</scope>
    <source>
        <strain evidence="3">LMA-70</strain>
    </source>
</reference>
<dbReference type="Proteomes" id="UP000750522">
    <property type="component" value="Unassembled WGS sequence"/>
</dbReference>
<dbReference type="PANTHER" id="PTHR10672:SF25">
    <property type="entry name" value="MEIOTICALLY UP-REGULATED GENE 14 PROTEIN"/>
    <property type="match status" value="1"/>
</dbReference>
<comment type="caution">
    <text evidence="2">The sequence shown here is derived from an EMBL/GenBank/DDBJ whole genome shotgun (WGS) entry which is preliminary data.</text>
</comment>
<dbReference type="InterPro" id="IPR001303">
    <property type="entry name" value="Aldolase_II/adducin_N"/>
</dbReference>
<dbReference type="OrthoDB" id="3238794at2759"/>
<dbReference type="NCBIfam" id="NF004855">
    <property type="entry name" value="PRK06208.1"/>
    <property type="match status" value="1"/>
</dbReference>
<proteinExistence type="predicted"/>
<feature type="domain" description="Class II aldolase/adducin N-terminal" evidence="1">
    <location>
        <begin position="47"/>
        <end position="230"/>
    </location>
</feature>
<dbReference type="Gene3D" id="3.40.225.10">
    <property type="entry name" value="Class II aldolase/adducin N-terminal domain"/>
    <property type="match status" value="1"/>
</dbReference>
<keyword evidence="4" id="KW-1185">Reference proteome</keyword>
<dbReference type="SUPFAM" id="SSF53639">
    <property type="entry name" value="AraD/HMP-PK domain-like"/>
    <property type="match status" value="1"/>
</dbReference>
<evidence type="ECO:0000313" key="3">
    <source>
        <dbReference type="EMBL" id="KAF5104525.1"/>
    </source>
</evidence>
<evidence type="ECO:0000259" key="1">
    <source>
        <dbReference type="SMART" id="SM01007"/>
    </source>
</evidence>
<dbReference type="PANTHER" id="PTHR10672">
    <property type="entry name" value="ADDUCIN"/>
    <property type="match status" value="1"/>
</dbReference>
<dbReference type="GO" id="GO:0051015">
    <property type="term" value="F:actin filament binding"/>
    <property type="evidence" value="ECO:0007669"/>
    <property type="project" value="TreeGrafter"/>
</dbReference>
<dbReference type="SMART" id="SM01007">
    <property type="entry name" value="Aldolase_II"/>
    <property type="match status" value="1"/>
</dbReference>
<evidence type="ECO:0000313" key="2">
    <source>
        <dbReference type="EMBL" id="CDO56274.1"/>
    </source>
</evidence>
<dbReference type="GO" id="GO:0005856">
    <property type="term" value="C:cytoskeleton"/>
    <property type="evidence" value="ECO:0007669"/>
    <property type="project" value="TreeGrafter"/>
</dbReference>
<organism evidence="2 4">
    <name type="scientific">Geotrichum candidum</name>
    <name type="common">Oospora lactis</name>
    <name type="synonym">Dipodascus geotrichum</name>
    <dbReference type="NCBI Taxonomy" id="1173061"/>
    <lineage>
        <taxon>Eukaryota</taxon>
        <taxon>Fungi</taxon>
        <taxon>Dikarya</taxon>
        <taxon>Ascomycota</taxon>
        <taxon>Saccharomycotina</taxon>
        <taxon>Dipodascomycetes</taxon>
        <taxon>Dipodascales</taxon>
        <taxon>Dipodascaceae</taxon>
        <taxon>Geotrichum</taxon>
    </lineage>
</organism>
<reference evidence="2 4" key="1">
    <citation type="submission" date="2014-03" db="EMBL/GenBank/DDBJ databases">
        <authorList>
            <person name="Casaregola S."/>
        </authorList>
    </citation>
    <scope>NUCLEOTIDE SEQUENCE [LARGE SCALE GENOMIC DNA]</scope>
    <source>
        <strain evidence="2 4">CLIB 918</strain>
    </source>
</reference>